<feature type="domain" description="Sodium/calcium exchanger membrane region" evidence="10">
    <location>
        <begin position="34"/>
        <end position="181"/>
    </location>
</feature>
<evidence type="ECO:0000256" key="4">
    <source>
        <dbReference type="ARBA" id="ARBA00022692"/>
    </source>
</evidence>
<dbReference type="Gene3D" id="1.20.1420.30">
    <property type="entry name" value="NCX, central ion-binding region"/>
    <property type="match status" value="1"/>
</dbReference>
<feature type="transmembrane region" description="Helical" evidence="9">
    <location>
        <begin position="343"/>
        <end position="362"/>
    </location>
</feature>
<feature type="transmembrane region" description="Helical" evidence="9">
    <location>
        <begin position="213"/>
        <end position="232"/>
    </location>
</feature>
<feature type="domain" description="Sodium/calcium exchanger membrane region" evidence="10">
    <location>
        <begin position="220"/>
        <end position="362"/>
    </location>
</feature>
<reference evidence="11 12" key="1">
    <citation type="submission" date="2016-10" db="EMBL/GenBank/DDBJ databases">
        <title>Genome sequence of Nocardia seriolae strain EM150506, isolated from Anguila japonica.</title>
        <authorList>
            <person name="Han H.-J."/>
        </authorList>
    </citation>
    <scope>NUCLEOTIDE SEQUENCE [LARGE SCALE GENOMIC DNA]</scope>
    <source>
        <strain evidence="11 12">EM150506</strain>
    </source>
</reference>
<dbReference type="EMBL" id="CP017839">
    <property type="protein sequence ID" value="APA99961.1"/>
    <property type="molecule type" value="Genomic_DNA"/>
</dbReference>
<dbReference type="KEGG" id="nsr:NS506_05925"/>
<evidence type="ECO:0000259" key="10">
    <source>
        <dbReference type="Pfam" id="PF01699"/>
    </source>
</evidence>
<keyword evidence="2 9" id="KW-0813">Transport</keyword>
<evidence type="ECO:0000256" key="1">
    <source>
        <dbReference type="ARBA" id="ARBA00004127"/>
    </source>
</evidence>
<comment type="similarity">
    <text evidence="9">Belongs to the Ca(2+):cation antiporter (CaCA) (TC 2.A.19) family.</text>
</comment>
<dbReference type="PANTHER" id="PTHR31503">
    <property type="entry name" value="VACUOLAR CALCIUM ION TRANSPORTER"/>
    <property type="match status" value="1"/>
</dbReference>
<sequence length="363" mass="36916">MVFSGSDGRLIGLAGTLMAVAAVTNYAHVGGTVVPFIASGAALALLASLVGRSVEQVGERLGAGATGVVQSALGNLPELFVVLFALKSGLYEVATATIVGSILANVLLVLGLAFVAGGVRHGVQRFDSAAARRLSLMLTLSVAALVVPALTALLHTPAAGHERGLSIVVSVLLLALFALSLPASLKKQEGPAPENAAAAEVPEADGSAEQARWPLWVAGAMLAVTGVAAAFVSDWFVAALTPAMDSLHISQAFAGLVIVAIAGNAVENVVGIQLAHRNQPDHALSVILQSPIQIAMMVAPALVLLSPLVGASFTLVLPPLLLVALLLAVVVTIVVVLDGDSNWLEGAALVTLYVIIATAFWWG</sequence>
<evidence type="ECO:0000256" key="2">
    <source>
        <dbReference type="ARBA" id="ARBA00022448"/>
    </source>
</evidence>
<proteinExistence type="inferred from homology"/>
<gene>
    <name evidence="11" type="ORF">NS506_05925</name>
</gene>
<dbReference type="InterPro" id="IPR004837">
    <property type="entry name" value="NaCa_Exmemb"/>
</dbReference>
<comment type="caution">
    <text evidence="9">Lacks conserved residue(s) required for the propagation of feature annotation.</text>
</comment>
<accession>A0ABC8B016</accession>
<feature type="transmembrane region" description="Helical" evidence="9">
    <location>
        <begin position="131"/>
        <end position="153"/>
    </location>
</feature>
<evidence type="ECO:0000256" key="9">
    <source>
        <dbReference type="RuleBase" id="RU365028"/>
    </source>
</evidence>
<dbReference type="PANTHER" id="PTHR31503:SF22">
    <property type="entry name" value="VACUOLAR CALCIUM ION TRANSPORTER"/>
    <property type="match status" value="1"/>
</dbReference>
<feature type="transmembrane region" description="Helical" evidence="9">
    <location>
        <begin position="63"/>
        <end position="86"/>
    </location>
</feature>
<name>A0ABC8B016_9NOCA</name>
<evidence type="ECO:0000256" key="7">
    <source>
        <dbReference type="ARBA" id="ARBA00023065"/>
    </source>
</evidence>
<comment type="subcellular location">
    <subcellularLocation>
        <location evidence="1">Endomembrane system</location>
        <topology evidence="1">Multi-pass membrane protein</topology>
    </subcellularLocation>
</comment>
<feature type="transmembrane region" description="Helical" evidence="9">
    <location>
        <begin position="252"/>
        <end position="274"/>
    </location>
</feature>
<dbReference type="InterPro" id="IPR004798">
    <property type="entry name" value="CAX-like"/>
</dbReference>
<keyword evidence="5 9" id="KW-0106">Calcium</keyword>
<feature type="transmembrane region" description="Helical" evidence="9">
    <location>
        <begin position="286"/>
        <end position="309"/>
    </location>
</feature>
<dbReference type="RefSeq" id="WP_033088564.1">
    <property type="nucleotide sequence ID" value="NZ_AP028458.1"/>
</dbReference>
<dbReference type="GeneID" id="93376427"/>
<dbReference type="GO" id="GO:0015369">
    <property type="term" value="F:calcium:proton antiporter activity"/>
    <property type="evidence" value="ECO:0007669"/>
    <property type="project" value="UniProtKB-UniRule"/>
</dbReference>
<organism evidence="11 12">
    <name type="scientific">Nocardia seriolae</name>
    <dbReference type="NCBI Taxonomy" id="37332"/>
    <lineage>
        <taxon>Bacteria</taxon>
        <taxon>Bacillati</taxon>
        <taxon>Actinomycetota</taxon>
        <taxon>Actinomycetes</taxon>
        <taxon>Mycobacteriales</taxon>
        <taxon>Nocardiaceae</taxon>
        <taxon>Nocardia</taxon>
    </lineage>
</organism>
<keyword evidence="8 9" id="KW-0472">Membrane</keyword>
<protein>
    <recommendedName>
        <fullName evidence="9">Ca(2+)/H(+) antiporter</fullName>
    </recommendedName>
</protein>
<dbReference type="GO" id="GO:0016020">
    <property type="term" value="C:membrane"/>
    <property type="evidence" value="ECO:0007669"/>
    <property type="project" value="UniProtKB-ARBA"/>
</dbReference>
<evidence type="ECO:0000256" key="5">
    <source>
        <dbReference type="ARBA" id="ARBA00022837"/>
    </source>
</evidence>
<dbReference type="AlphaFoldDB" id="A0ABC8B016"/>
<evidence type="ECO:0000256" key="3">
    <source>
        <dbReference type="ARBA" id="ARBA00022568"/>
    </source>
</evidence>
<feature type="transmembrane region" description="Helical" evidence="9">
    <location>
        <begin position="315"/>
        <end position="336"/>
    </location>
</feature>
<dbReference type="InterPro" id="IPR004713">
    <property type="entry name" value="CaH_exchang"/>
</dbReference>
<dbReference type="NCBIfam" id="TIGR00378">
    <property type="entry name" value="cax"/>
    <property type="match status" value="1"/>
</dbReference>
<evidence type="ECO:0000313" key="12">
    <source>
        <dbReference type="Proteomes" id="UP000180166"/>
    </source>
</evidence>
<feature type="transmembrane region" description="Helical" evidence="9">
    <location>
        <begin position="165"/>
        <end position="185"/>
    </location>
</feature>
<keyword evidence="3 9" id="KW-0109">Calcium transport</keyword>
<keyword evidence="4 9" id="KW-0812">Transmembrane</keyword>
<evidence type="ECO:0000256" key="8">
    <source>
        <dbReference type="ARBA" id="ARBA00023136"/>
    </source>
</evidence>
<keyword evidence="6 9" id="KW-1133">Transmembrane helix</keyword>
<keyword evidence="7 9" id="KW-0406">Ion transport</keyword>
<dbReference type="Pfam" id="PF01699">
    <property type="entry name" value="Na_Ca_ex"/>
    <property type="match status" value="2"/>
</dbReference>
<feature type="transmembrane region" description="Helical" evidence="9">
    <location>
        <begin position="98"/>
        <end position="119"/>
    </location>
</feature>
<evidence type="ECO:0000256" key="6">
    <source>
        <dbReference type="ARBA" id="ARBA00022989"/>
    </source>
</evidence>
<keyword evidence="9" id="KW-0050">Antiport</keyword>
<dbReference type="InterPro" id="IPR044880">
    <property type="entry name" value="NCX_ion-bd_dom_sf"/>
</dbReference>
<dbReference type="Proteomes" id="UP000180166">
    <property type="component" value="Chromosome"/>
</dbReference>
<evidence type="ECO:0000313" key="11">
    <source>
        <dbReference type="EMBL" id="APA99961.1"/>
    </source>
</evidence>
<feature type="transmembrane region" description="Helical" evidence="9">
    <location>
        <begin position="33"/>
        <end position="51"/>
    </location>
</feature>
<dbReference type="GO" id="GO:0012505">
    <property type="term" value="C:endomembrane system"/>
    <property type="evidence" value="ECO:0007669"/>
    <property type="project" value="UniProtKB-SubCell"/>
</dbReference>
<comment type="function">
    <text evidence="9">Ca(+)/H(+) antiporter that extrudes calcium in exchange for external protons.</text>
</comment>